<accession>A0ABT0R7V1</accession>
<feature type="compositionally biased region" description="Basic and acidic residues" evidence="1">
    <location>
        <begin position="283"/>
        <end position="293"/>
    </location>
</feature>
<organism evidence="2 3">
    <name type="scientific">Akkermansia massiliensis</name>
    <dbReference type="NCBI Taxonomy" id="2927224"/>
    <lineage>
        <taxon>Bacteria</taxon>
        <taxon>Pseudomonadati</taxon>
        <taxon>Verrucomicrobiota</taxon>
        <taxon>Verrucomicrobiia</taxon>
        <taxon>Verrucomicrobiales</taxon>
        <taxon>Akkermansiaceae</taxon>
        <taxon>Akkermansia</taxon>
    </lineage>
</organism>
<comment type="caution">
    <text evidence="2">The sequence shown here is derived from an EMBL/GenBank/DDBJ whole genome shotgun (WGS) entry which is preliminary data.</text>
</comment>
<gene>
    <name evidence="2" type="ORF">M8N44_06720</name>
</gene>
<dbReference type="Proteomes" id="UP001202031">
    <property type="component" value="Unassembled WGS sequence"/>
</dbReference>
<keyword evidence="3" id="KW-1185">Reference proteome</keyword>
<sequence>MNTNTTNELTNQAPGNPFAVQAPASGGALAAMTSNAAVTSVLASIWIAKQFPRDLAEVTLRMKQACAQPKLAQSATYSYPRGNTTVTGPSIRLAEALIGAWGNAEAGWKEVARHWDPKGADGNGCNVSECLAYCFDKETNVRREIAFSVPHTRDKNETDSKGKKTGKMLRVALDNERDVYELCANMASRRIRACILQVLPGWLTDEALEAVKNTQESGFKRDKADILRSLEANFLAYGVTRALLETKLGHKLEEMTVNELRDLSNIYNGIVDGMVRVKEVFPDDDQPARKPDLPKTPVSAPAPKAAPKTTQAPPPVTAPAPEDGIPGLDVPEDAPSFGTFEH</sequence>
<feature type="region of interest" description="Disordered" evidence="1">
    <location>
        <begin position="283"/>
        <end position="342"/>
    </location>
</feature>
<dbReference type="RefSeq" id="WP_215709505.1">
    <property type="nucleotide sequence ID" value="NZ_CP072027.1"/>
</dbReference>
<evidence type="ECO:0000313" key="2">
    <source>
        <dbReference type="EMBL" id="MCL6657012.1"/>
    </source>
</evidence>
<evidence type="ECO:0000256" key="1">
    <source>
        <dbReference type="SAM" id="MobiDB-lite"/>
    </source>
</evidence>
<dbReference type="EMBL" id="JAMGSI010000001">
    <property type="protein sequence ID" value="MCL6657012.1"/>
    <property type="molecule type" value="Genomic_DNA"/>
</dbReference>
<protein>
    <recommendedName>
        <fullName evidence="4">RecT family protein</fullName>
    </recommendedName>
</protein>
<evidence type="ECO:0008006" key="4">
    <source>
        <dbReference type="Google" id="ProtNLM"/>
    </source>
</evidence>
<feature type="compositionally biased region" description="Low complexity" evidence="1">
    <location>
        <begin position="295"/>
        <end position="311"/>
    </location>
</feature>
<dbReference type="GeneID" id="84023547"/>
<proteinExistence type="predicted"/>
<evidence type="ECO:0000313" key="3">
    <source>
        <dbReference type="Proteomes" id="UP001202031"/>
    </source>
</evidence>
<reference evidence="2 3" key="1">
    <citation type="submission" date="2022-03" db="EMBL/GenBank/DDBJ databases">
        <title>Taxonomic description of new species and reclassification of some bacterial strains.</title>
        <authorList>
            <person name="Ndongo S."/>
        </authorList>
    </citation>
    <scope>NUCLEOTIDE SEQUENCE [LARGE SCALE GENOMIC DNA]</scope>
    <source>
        <strain evidence="2 3">Marseille-P6666</strain>
    </source>
</reference>
<name>A0ABT0R7V1_9BACT</name>